<keyword evidence="4" id="KW-1185">Reference proteome</keyword>
<dbReference type="EMBL" id="JAPVEA010000001">
    <property type="protein sequence ID" value="KAJ5464455.1"/>
    <property type="molecule type" value="Genomic_DNA"/>
</dbReference>
<dbReference type="AlphaFoldDB" id="A0AAD6G7J5"/>
<organism evidence="3 4">
    <name type="scientific">Penicillium daleae</name>
    <dbReference type="NCBI Taxonomy" id="63821"/>
    <lineage>
        <taxon>Eukaryota</taxon>
        <taxon>Fungi</taxon>
        <taxon>Dikarya</taxon>
        <taxon>Ascomycota</taxon>
        <taxon>Pezizomycotina</taxon>
        <taxon>Eurotiomycetes</taxon>
        <taxon>Eurotiomycetidae</taxon>
        <taxon>Eurotiales</taxon>
        <taxon>Aspergillaceae</taxon>
        <taxon>Penicillium</taxon>
    </lineage>
</organism>
<comment type="caution">
    <text evidence="3">The sequence shown here is derived from an EMBL/GenBank/DDBJ whole genome shotgun (WGS) entry which is preliminary data.</text>
</comment>
<gene>
    <name evidence="3" type="ORF">N7458_000141</name>
</gene>
<keyword evidence="2" id="KW-0732">Signal</keyword>
<sequence>MTILIRNLLILAGAATVAADQHIADSPFLNQYIVDSGYVTISTAGRDATHTTYIAKCDNGGANVCTLPSAGATIVTGPSYVGCSYTDPSEPLFSSVGCNYINAGSSALCTVYQSGQSGTYVATLSQTETLPASAVALGFNTPTGTGTNSKQTSEASVGSAATMTTGAATTADSGASSTKSSTTNESASKTGSAASETKTGGAARVAELGNVFVLVGAAIMGGISLVI</sequence>
<feature type="region of interest" description="Disordered" evidence="1">
    <location>
        <begin position="167"/>
        <end position="199"/>
    </location>
</feature>
<accession>A0AAD6G7J5</accession>
<dbReference type="Proteomes" id="UP001213681">
    <property type="component" value="Unassembled WGS sequence"/>
</dbReference>
<evidence type="ECO:0000313" key="4">
    <source>
        <dbReference type="Proteomes" id="UP001213681"/>
    </source>
</evidence>
<feature type="signal peptide" evidence="2">
    <location>
        <begin position="1"/>
        <end position="19"/>
    </location>
</feature>
<evidence type="ECO:0000313" key="3">
    <source>
        <dbReference type="EMBL" id="KAJ5464455.1"/>
    </source>
</evidence>
<name>A0AAD6G7J5_9EURO</name>
<dbReference type="GeneID" id="81593778"/>
<reference evidence="3" key="1">
    <citation type="submission" date="2022-12" db="EMBL/GenBank/DDBJ databases">
        <authorList>
            <person name="Petersen C."/>
        </authorList>
    </citation>
    <scope>NUCLEOTIDE SEQUENCE</scope>
    <source>
        <strain evidence="3">IBT 16125</strain>
    </source>
</reference>
<dbReference type="PANTHER" id="PTHR40640:SF1">
    <property type="entry name" value="ANCHORED GLYCOPROTEIN, PUTATIVE (AFU_ORTHOLOGUE AFUA_8G04860)-RELATED"/>
    <property type="match status" value="1"/>
</dbReference>
<dbReference type="RefSeq" id="XP_056771302.1">
    <property type="nucleotide sequence ID" value="XM_056903535.1"/>
</dbReference>
<dbReference type="PANTHER" id="PTHR40640">
    <property type="entry name" value="ANCHORED GLYCOPROTEIN, PUTATIVE (AFU_ORTHOLOGUE AFUA_8G04860)-RELATED"/>
    <property type="match status" value="1"/>
</dbReference>
<reference evidence="3" key="2">
    <citation type="journal article" date="2023" name="IMA Fungus">
        <title>Comparative genomic study of the Penicillium genus elucidates a diverse pangenome and 15 lateral gene transfer events.</title>
        <authorList>
            <person name="Petersen C."/>
            <person name="Sorensen T."/>
            <person name="Nielsen M.R."/>
            <person name="Sondergaard T.E."/>
            <person name="Sorensen J.L."/>
            <person name="Fitzpatrick D.A."/>
            <person name="Frisvad J.C."/>
            <person name="Nielsen K.L."/>
        </authorList>
    </citation>
    <scope>NUCLEOTIDE SEQUENCE</scope>
    <source>
        <strain evidence="3">IBT 16125</strain>
    </source>
</reference>
<evidence type="ECO:0000256" key="2">
    <source>
        <dbReference type="SAM" id="SignalP"/>
    </source>
</evidence>
<evidence type="ECO:0000256" key="1">
    <source>
        <dbReference type="SAM" id="MobiDB-lite"/>
    </source>
</evidence>
<feature type="chain" id="PRO_5041967172" evidence="2">
    <location>
        <begin position="20"/>
        <end position="227"/>
    </location>
</feature>
<feature type="compositionally biased region" description="Low complexity" evidence="1">
    <location>
        <begin position="167"/>
        <end position="183"/>
    </location>
</feature>
<feature type="compositionally biased region" description="Polar residues" evidence="1">
    <location>
        <begin position="184"/>
        <end position="198"/>
    </location>
</feature>
<protein>
    <submittedName>
        <fullName evidence="3">Uncharacterized protein</fullName>
    </submittedName>
</protein>
<proteinExistence type="predicted"/>